<dbReference type="PANTHER" id="PTHR22726:SF1">
    <property type="entry name" value="METALLOENDOPEPTIDASE OMA1, MITOCHONDRIAL"/>
    <property type="match status" value="1"/>
</dbReference>
<dbReference type="GO" id="GO:0046872">
    <property type="term" value="F:metal ion binding"/>
    <property type="evidence" value="ECO:0007669"/>
    <property type="project" value="UniProtKB-KW"/>
</dbReference>
<keyword evidence="5" id="KW-0862">Zinc</keyword>
<protein>
    <submittedName>
        <fullName evidence="7">Exported protein</fullName>
    </submittedName>
</protein>
<keyword evidence="4" id="KW-0378">Hydrolase</keyword>
<dbReference type="GO" id="GO:0004222">
    <property type="term" value="F:metalloendopeptidase activity"/>
    <property type="evidence" value="ECO:0007669"/>
    <property type="project" value="InterPro"/>
</dbReference>
<keyword evidence="8" id="KW-1185">Reference proteome</keyword>
<evidence type="ECO:0000313" key="7">
    <source>
        <dbReference type="EMBL" id="BBU67845.1"/>
    </source>
</evidence>
<dbReference type="GO" id="GO:0051603">
    <property type="term" value="P:proteolysis involved in protein catabolic process"/>
    <property type="evidence" value="ECO:0007669"/>
    <property type="project" value="TreeGrafter"/>
</dbReference>
<dbReference type="Gene3D" id="3.30.2010.10">
    <property type="entry name" value="Metalloproteases ('zincins'), catalytic domain"/>
    <property type="match status" value="1"/>
</dbReference>
<dbReference type="PANTHER" id="PTHR22726">
    <property type="entry name" value="METALLOENDOPEPTIDASE OMA1"/>
    <property type="match status" value="1"/>
</dbReference>
<dbReference type="Gene3D" id="1.25.40.10">
    <property type="entry name" value="Tetratricopeptide repeat domain"/>
    <property type="match status" value="1"/>
</dbReference>
<organism evidence="7 8">
    <name type="scientific">Fluviibacter phosphoraccumulans</name>
    <dbReference type="NCBI Taxonomy" id="1751046"/>
    <lineage>
        <taxon>Bacteria</taxon>
        <taxon>Pseudomonadati</taxon>
        <taxon>Pseudomonadota</taxon>
        <taxon>Betaproteobacteria</taxon>
        <taxon>Rhodocyclales</taxon>
        <taxon>Fluviibacteraceae</taxon>
        <taxon>Fluviibacter</taxon>
    </lineage>
</organism>
<dbReference type="GO" id="GO:0016020">
    <property type="term" value="C:membrane"/>
    <property type="evidence" value="ECO:0007669"/>
    <property type="project" value="TreeGrafter"/>
</dbReference>
<dbReference type="Pfam" id="PF01435">
    <property type="entry name" value="Peptidase_M48"/>
    <property type="match status" value="1"/>
</dbReference>
<accession>A0A679I7P0</accession>
<dbReference type="RefSeq" id="WP_162049183.1">
    <property type="nucleotide sequence ID" value="NZ_AP022345.1"/>
</dbReference>
<dbReference type="InterPro" id="IPR011990">
    <property type="entry name" value="TPR-like_helical_dom_sf"/>
</dbReference>
<evidence type="ECO:0000256" key="6">
    <source>
        <dbReference type="ARBA" id="ARBA00023049"/>
    </source>
</evidence>
<comment type="cofactor">
    <cofactor evidence="1">
        <name>Zn(2+)</name>
        <dbReference type="ChEBI" id="CHEBI:29105"/>
    </cofactor>
</comment>
<dbReference type="Proteomes" id="UP000463961">
    <property type="component" value="Chromosome"/>
</dbReference>
<keyword evidence="2" id="KW-0645">Protease</keyword>
<name>A0A679I7P0_9RHOO</name>
<sequence length="478" mass="52973">MAVASAALPVNAVSSDLPELGDAAHEVLPPQLQRKLGAEFYNEIRLREPSYIDDPEVSGYVNRVGRRLVSASADPNGRFTFFVLRDRQINAFATFGGYVGVNTGLLLAARTESEFAGVLAHEVSHVIQQHLARGFMAAQNQQISSLASLALIVLAARAGGNTGQMAQGAGQAIQAANIQSQLAYSRDFEREADRVGFTTLAKAGYDPKGMADFFERLQKATALYENNAPVYLRTHPLTTERISDMQGRAHNAPYKQIRDSQEFYLVRAKLRVMESTPQDAMAEFETQLRERRFAHESAVWYGMSRAQLRQGNFPEAEKSLLQARKLASANPMFETLAAEIKMAEKEIGAATAIYREGYKRYPNDEAIMLGLVNALQLQGQNEAAIQIIDARINRGVRDPKLYLLQAQSYAALGKSVQSRRATAEAYALNGQTQAAVEQLELAQREARQFQEQSMIDSRLRILRAQVLEERKAANQSPF</sequence>
<dbReference type="InterPro" id="IPR001915">
    <property type="entry name" value="Peptidase_M48"/>
</dbReference>
<dbReference type="SUPFAM" id="SSF48452">
    <property type="entry name" value="TPR-like"/>
    <property type="match status" value="1"/>
</dbReference>
<reference evidence="8" key="1">
    <citation type="submission" date="2020-01" db="EMBL/GenBank/DDBJ databases">
        <title>Phosphoaccumulans saitamaens gen. nov., sp. nov., a polyphosphate accumulating bacterium isolated from surface river water.</title>
        <authorList>
            <person name="Watanabe K."/>
            <person name="Suda W."/>
        </authorList>
    </citation>
    <scope>NUCLEOTIDE SEQUENCE [LARGE SCALE GENOMIC DNA]</scope>
    <source>
        <strain evidence="8">ICHIAU1</strain>
    </source>
</reference>
<dbReference type="CDD" id="cd07333">
    <property type="entry name" value="M48C_bepA_like"/>
    <property type="match status" value="1"/>
</dbReference>
<gene>
    <name evidence="7" type="ORF">ICHIAU1_01280</name>
</gene>
<evidence type="ECO:0000256" key="1">
    <source>
        <dbReference type="ARBA" id="ARBA00001947"/>
    </source>
</evidence>
<dbReference type="Pfam" id="PF14559">
    <property type="entry name" value="TPR_19"/>
    <property type="match status" value="1"/>
</dbReference>
<keyword evidence="3" id="KW-0479">Metal-binding</keyword>
<proteinExistence type="predicted"/>
<evidence type="ECO:0000256" key="2">
    <source>
        <dbReference type="ARBA" id="ARBA00022670"/>
    </source>
</evidence>
<dbReference type="OrthoDB" id="9810445at2"/>
<evidence type="ECO:0000313" key="8">
    <source>
        <dbReference type="Proteomes" id="UP000463961"/>
    </source>
</evidence>
<evidence type="ECO:0000256" key="4">
    <source>
        <dbReference type="ARBA" id="ARBA00022801"/>
    </source>
</evidence>
<dbReference type="AlphaFoldDB" id="A0A679I7P0"/>
<dbReference type="InterPro" id="IPR051156">
    <property type="entry name" value="Mito/Outer_Membr_Metalloprot"/>
</dbReference>
<evidence type="ECO:0000256" key="5">
    <source>
        <dbReference type="ARBA" id="ARBA00022833"/>
    </source>
</evidence>
<keyword evidence="6" id="KW-0482">Metalloprotease</keyword>
<evidence type="ECO:0000256" key="3">
    <source>
        <dbReference type="ARBA" id="ARBA00022723"/>
    </source>
</evidence>
<dbReference type="EMBL" id="AP022345">
    <property type="protein sequence ID" value="BBU67845.1"/>
    <property type="molecule type" value="Genomic_DNA"/>
</dbReference>